<sequence>MDELEALVQVKGALQMLDEEDVPAGVKLLEMSLVLKVKLDKNRELLKRKSRLLPTQCFQKQRRACKGKLRRRGNCAPKLLFFFTTFTASKLLIPDREESAESERRQYGTGNQVSCRREMFVGKLPHLPYATALAALGWLSLIHMAVVIADQVWSDAYQRIVQRGEGFQPMCGEDSFALSTGYNTPDLCKQKCDSMGDGCNVIYYYGSSCCEPECGGKACPDCFYYEEADGEIAYSEGCELVRDGGSGESAFHHESQSAILMILCAFHTYAARRMSALNLSPYTSPSITVRASLSALHHF</sequence>
<dbReference type="AlphaFoldDB" id="A0AAE0GV49"/>
<organism evidence="1 2">
    <name type="scientific">Cymbomonas tetramitiformis</name>
    <dbReference type="NCBI Taxonomy" id="36881"/>
    <lineage>
        <taxon>Eukaryota</taxon>
        <taxon>Viridiplantae</taxon>
        <taxon>Chlorophyta</taxon>
        <taxon>Pyramimonadophyceae</taxon>
        <taxon>Pyramimonadales</taxon>
        <taxon>Pyramimonadaceae</taxon>
        <taxon>Cymbomonas</taxon>
    </lineage>
</organism>
<comment type="caution">
    <text evidence="1">The sequence shown here is derived from an EMBL/GenBank/DDBJ whole genome shotgun (WGS) entry which is preliminary data.</text>
</comment>
<proteinExistence type="predicted"/>
<keyword evidence="2" id="KW-1185">Reference proteome</keyword>
<reference evidence="1 2" key="1">
    <citation type="journal article" date="2015" name="Genome Biol. Evol.">
        <title>Comparative Genomics of a Bacterivorous Green Alga Reveals Evolutionary Causalities and Consequences of Phago-Mixotrophic Mode of Nutrition.</title>
        <authorList>
            <person name="Burns J.A."/>
            <person name="Paasch A."/>
            <person name="Narechania A."/>
            <person name="Kim E."/>
        </authorList>
    </citation>
    <scope>NUCLEOTIDE SEQUENCE [LARGE SCALE GENOMIC DNA]</scope>
    <source>
        <strain evidence="1 2">PLY_AMNH</strain>
    </source>
</reference>
<evidence type="ECO:0000313" key="2">
    <source>
        <dbReference type="Proteomes" id="UP001190700"/>
    </source>
</evidence>
<dbReference type="Proteomes" id="UP001190700">
    <property type="component" value="Unassembled WGS sequence"/>
</dbReference>
<evidence type="ECO:0000313" key="1">
    <source>
        <dbReference type="EMBL" id="KAK3284939.1"/>
    </source>
</evidence>
<accession>A0AAE0GV49</accession>
<name>A0AAE0GV49_9CHLO</name>
<gene>
    <name evidence="1" type="ORF">CYMTET_7436</name>
</gene>
<dbReference type="EMBL" id="LGRX02002079">
    <property type="protein sequence ID" value="KAK3284939.1"/>
    <property type="molecule type" value="Genomic_DNA"/>
</dbReference>
<protein>
    <submittedName>
        <fullName evidence="1">Uncharacterized protein</fullName>
    </submittedName>
</protein>